<evidence type="ECO:0000313" key="2">
    <source>
        <dbReference type="Proteomes" id="UP001590950"/>
    </source>
</evidence>
<keyword evidence="2" id="KW-1185">Reference proteome</keyword>
<accession>A0ABR4ATM8</accession>
<organism evidence="1 2">
    <name type="scientific">Stereocaulon virgatum</name>
    <dbReference type="NCBI Taxonomy" id="373712"/>
    <lineage>
        <taxon>Eukaryota</taxon>
        <taxon>Fungi</taxon>
        <taxon>Dikarya</taxon>
        <taxon>Ascomycota</taxon>
        <taxon>Pezizomycotina</taxon>
        <taxon>Lecanoromycetes</taxon>
        <taxon>OSLEUM clade</taxon>
        <taxon>Lecanoromycetidae</taxon>
        <taxon>Lecanorales</taxon>
        <taxon>Lecanorineae</taxon>
        <taxon>Stereocaulaceae</taxon>
        <taxon>Stereocaulon</taxon>
    </lineage>
</organism>
<protein>
    <submittedName>
        <fullName evidence="1">Uncharacterized protein</fullName>
    </submittedName>
</protein>
<proteinExistence type="predicted"/>
<gene>
    <name evidence="1" type="ORF">N7G274_000108</name>
</gene>
<comment type="caution">
    <text evidence="1">The sequence shown here is derived from an EMBL/GenBank/DDBJ whole genome shotgun (WGS) entry which is preliminary data.</text>
</comment>
<sequence>MNCTRRGGIVSRVGYLDRKKLDDAPEILPTLIDRRIILRGINAGSKTDMDDLSTALTAMKIKFDDIIDSTWAFDDIIDSTWAFDNADEALQYLWEGCNSDLGKVLKSGKGGSNCTQRFQPSSRPYYAAYNATSIIARDILIDSKCL</sequence>
<reference evidence="1 2" key="1">
    <citation type="submission" date="2024-09" db="EMBL/GenBank/DDBJ databases">
        <title>Rethinking Asexuality: The Enigmatic Case of Functional Sexual Genes in Lepraria (Stereocaulaceae).</title>
        <authorList>
            <person name="Doellman M."/>
            <person name="Sun Y."/>
            <person name="Barcenas-Pena A."/>
            <person name="Lumbsch H.T."/>
            <person name="Grewe F."/>
        </authorList>
    </citation>
    <scope>NUCLEOTIDE SEQUENCE [LARGE SCALE GENOMIC DNA]</scope>
    <source>
        <strain evidence="1 2">Mercado 3170</strain>
    </source>
</reference>
<dbReference type="EMBL" id="JBEFKJ010000001">
    <property type="protein sequence ID" value="KAL2048197.1"/>
    <property type="molecule type" value="Genomic_DNA"/>
</dbReference>
<dbReference type="Proteomes" id="UP001590950">
    <property type="component" value="Unassembled WGS sequence"/>
</dbReference>
<name>A0ABR4ATM8_9LECA</name>
<evidence type="ECO:0000313" key="1">
    <source>
        <dbReference type="EMBL" id="KAL2048197.1"/>
    </source>
</evidence>